<dbReference type="AlphaFoldDB" id="A0AAD7JLP2"/>
<name>A0AAD7JLP2_9AGAR</name>
<organism evidence="1 2">
    <name type="scientific">Mycena maculata</name>
    <dbReference type="NCBI Taxonomy" id="230809"/>
    <lineage>
        <taxon>Eukaryota</taxon>
        <taxon>Fungi</taxon>
        <taxon>Dikarya</taxon>
        <taxon>Basidiomycota</taxon>
        <taxon>Agaricomycotina</taxon>
        <taxon>Agaricomycetes</taxon>
        <taxon>Agaricomycetidae</taxon>
        <taxon>Agaricales</taxon>
        <taxon>Marasmiineae</taxon>
        <taxon>Mycenaceae</taxon>
        <taxon>Mycena</taxon>
    </lineage>
</organism>
<accession>A0AAD7JLP2</accession>
<gene>
    <name evidence="1" type="ORF">DFH07DRAFT_736816</name>
</gene>
<dbReference type="EMBL" id="JARJLG010000030">
    <property type="protein sequence ID" value="KAJ7767521.1"/>
    <property type="molecule type" value="Genomic_DNA"/>
</dbReference>
<sequence length="179" mass="20028">MSTHNSHWKEAILAWNIIDIRHQPGVENLVADGLSRMWTERKRTPTDGSDWSVLADWETSTGIQQDLFGIDAESSPISDDIRDPLQTEFADDLFFSPIIDHLLGLSGGMSISERRCATHRASGFMIEDGKLWRIPDKASRWVAQTRCVPTAKGFTVAMQIHAQNGHLGLESTKLKIADE</sequence>
<comment type="caution">
    <text evidence="1">The sequence shown here is derived from an EMBL/GenBank/DDBJ whole genome shotgun (WGS) entry which is preliminary data.</text>
</comment>
<protein>
    <submittedName>
        <fullName evidence="1">Uncharacterized protein</fullName>
    </submittedName>
</protein>
<proteinExistence type="predicted"/>
<keyword evidence="2" id="KW-1185">Reference proteome</keyword>
<evidence type="ECO:0000313" key="1">
    <source>
        <dbReference type="EMBL" id="KAJ7767521.1"/>
    </source>
</evidence>
<evidence type="ECO:0000313" key="2">
    <source>
        <dbReference type="Proteomes" id="UP001215280"/>
    </source>
</evidence>
<reference evidence="1" key="1">
    <citation type="submission" date="2023-03" db="EMBL/GenBank/DDBJ databases">
        <title>Massive genome expansion in bonnet fungi (Mycena s.s.) driven by repeated elements and novel gene families across ecological guilds.</title>
        <authorList>
            <consortium name="Lawrence Berkeley National Laboratory"/>
            <person name="Harder C.B."/>
            <person name="Miyauchi S."/>
            <person name="Viragh M."/>
            <person name="Kuo A."/>
            <person name="Thoen E."/>
            <person name="Andreopoulos B."/>
            <person name="Lu D."/>
            <person name="Skrede I."/>
            <person name="Drula E."/>
            <person name="Henrissat B."/>
            <person name="Morin E."/>
            <person name="Kohler A."/>
            <person name="Barry K."/>
            <person name="LaButti K."/>
            <person name="Morin E."/>
            <person name="Salamov A."/>
            <person name="Lipzen A."/>
            <person name="Mereny Z."/>
            <person name="Hegedus B."/>
            <person name="Baldrian P."/>
            <person name="Stursova M."/>
            <person name="Weitz H."/>
            <person name="Taylor A."/>
            <person name="Grigoriev I.V."/>
            <person name="Nagy L.G."/>
            <person name="Martin F."/>
            <person name="Kauserud H."/>
        </authorList>
    </citation>
    <scope>NUCLEOTIDE SEQUENCE</scope>
    <source>
        <strain evidence="1">CBHHK188m</strain>
    </source>
</reference>
<dbReference type="Proteomes" id="UP001215280">
    <property type="component" value="Unassembled WGS sequence"/>
</dbReference>